<feature type="region of interest" description="Disordered" evidence="2">
    <location>
        <begin position="97"/>
        <end position="125"/>
    </location>
</feature>
<feature type="domain" description="Stress-response A/B barrel" evidence="3">
    <location>
        <begin position="224"/>
        <end position="325"/>
    </location>
</feature>
<dbReference type="SUPFAM" id="SSF54909">
    <property type="entry name" value="Dimeric alpha+beta barrel"/>
    <property type="match status" value="1"/>
</dbReference>
<evidence type="ECO:0000313" key="4">
    <source>
        <dbReference type="EMBL" id="KAG8390074.1"/>
    </source>
</evidence>
<dbReference type="PROSITE" id="PS51502">
    <property type="entry name" value="S_R_A_B_BARREL"/>
    <property type="match status" value="1"/>
</dbReference>
<evidence type="ECO:0000256" key="1">
    <source>
        <dbReference type="ARBA" id="ARBA00011738"/>
    </source>
</evidence>
<dbReference type="InterPro" id="IPR011008">
    <property type="entry name" value="Dimeric_a/b-barrel"/>
</dbReference>
<dbReference type="PANTHER" id="PTHR33178">
    <property type="match status" value="1"/>
</dbReference>
<dbReference type="InterPro" id="IPR044662">
    <property type="entry name" value="HS1/DABB1-like"/>
</dbReference>
<comment type="subunit">
    <text evidence="1">Homodimer.</text>
</comment>
<protein>
    <recommendedName>
        <fullName evidence="3">Stress-response A/B barrel domain-containing protein</fullName>
    </recommendedName>
</protein>
<keyword evidence="5" id="KW-1185">Reference proteome</keyword>
<dbReference type="GO" id="GO:0009865">
    <property type="term" value="P:pollen tube adhesion"/>
    <property type="evidence" value="ECO:0007669"/>
    <property type="project" value="TreeGrafter"/>
</dbReference>
<dbReference type="Proteomes" id="UP000826271">
    <property type="component" value="Unassembled WGS sequence"/>
</dbReference>
<dbReference type="Gene3D" id="3.30.70.100">
    <property type="match status" value="1"/>
</dbReference>
<dbReference type="PANTHER" id="PTHR33178:SF10">
    <property type="entry name" value="STRESS-RESPONSE A_B BARREL DOMAIN-CONTAINING PROTEIN"/>
    <property type="match status" value="1"/>
</dbReference>
<organism evidence="4 5">
    <name type="scientific">Buddleja alternifolia</name>
    <dbReference type="NCBI Taxonomy" id="168488"/>
    <lineage>
        <taxon>Eukaryota</taxon>
        <taxon>Viridiplantae</taxon>
        <taxon>Streptophyta</taxon>
        <taxon>Embryophyta</taxon>
        <taxon>Tracheophyta</taxon>
        <taxon>Spermatophyta</taxon>
        <taxon>Magnoliopsida</taxon>
        <taxon>eudicotyledons</taxon>
        <taxon>Gunneridae</taxon>
        <taxon>Pentapetalae</taxon>
        <taxon>asterids</taxon>
        <taxon>lamiids</taxon>
        <taxon>Lamiales</taxon>
        <taxon>Scrophulariaceae</taxon>
        <taxon>Buddlejeae</taxon>
        <taxon>Buddleja</taxon>
    </lineage>
</organism>
<dbReference type="InterPro" id="IPR013097">
    <property type="entry name" value="Dabb"/>
</dbReference>
<dbReference type="SMART" id="SM00886">
    <property type="entry name" value="Dabb"/>
    <property type="match status" value="1"/>
</dbReference>
<gene>
    <name evidence="4" type="ORF">BUALT_Bualt01G0045600</name>
</gene>
<evidence type="ECO:0000313" key="5">
    <source>
        <dbReference type="Proteomes" id="UP000826271"/>
    </source>
</evidence>
<comment type="caution">
    <text evidence="4">The sequence shown here is derived from an EMBL/GenBank/DDBJ whole genome shotgun (WGS) entry which is preliminary data.</text>
</comment>
<dbReference type="EMBL" id="WHWC01000001">
    <property type="protein sequence ID" value="KAG8390074.1"/>
    <property type="molecule type" value="Genomic_DNA"/>
</dbReference>
<evidence type="ECO:0000256" key="2">
    <source>
        <dbReference type="SAM" id="MobiDB-lite"/>
    </source>
</evidence>
<reference evidence="4" key="1">
    <citation type="submission" date="2019-10" db="EMBL/GenBank/DDBJ databases">
        <authorList>
            <person name="Zhang R."/>
            <person name="Pan Y."/>
            <person name="Wang J."/>
            <person name="Ma R."/>
            <person name="Yu S."/>
        </authorList>
    </citation>
    <scope>NUCLEOTIDE SEQUENCE</scope>
    <source>
        <strain evidence="4">LA-IB0</strain>
        <tissue evidence="4">Leaf</tissue>
    </source>
</reference>
<sequence length="338" mass="35090">MINHFLSPPYNYSLKDIADLLQSHGQPLSQINPSPATSFFTAASSKPSPSVTTSNTKVVVLPQLTVGNHPPQPPTADSASPSVAAGASPFYAETNTTAAENQSPAGQHAAAVTLSSPPAARVTASRHNAAAAASVPPSPSADCAVLPPLADAVATAGLPPAATVACLHSATAVLQPSAPASLASVATAAVLNPAAVAVVLPSPVGDNHFSLGGAKENAPGPFSALSAAATSGIPWDPDSDCVTQQQIDDIINKFDTLARKIHYMKSFEWGKDMNIDNTSQQGFTHVFEATFKSVEDVKKYLHDPRHEAFGQQIGPLIEKFLLIDYKPTKVKLCHIPCP</sequence>
<dbReference type="AlphaFoldDB" id="A0AAV6Y5F4"/>
<proteinExistence type="predicted"/>
<feature type="region of interest" description="Disordered" evidence="2">
    <location>
        <begin position="64"/>
        <end position="84"/>
    </location>
</feature>
<evidence type="ECO:0000259" key="3">
    <source>
        <dbReference type="PROSITE" id="PS51502"/>
    </source>
</evidence>
<dbReference type="Pfam" id="PF07876">
    <property type="entry name" value="Dabb"/>
    <property type="match status" value="1"/>
</dbReference>
<accession>A0AAV6Y5F4</accession>
<name>A0AAV6Y5F4_9LAMI</name>